<dbReference type="AlphaFoldDB" id="A0A6A2VD54"/>
<accession>A0A6A2VD54</accession>
<evidence type="ECO:0000313" key="2">
    <source>
        <dbReference type="Proteomes" id="UP000440041"/>
    </source>
</evidence>
<gene>
    <name evidence="1" type="ORF">DSM100238_1814</name>
</gene>
<sequence length="294" mass="32658">MTDVPAAYDTCASCWREATPDDYPAYMRDHPNLNKPTICASCWTRLVTDLEWMTRNLDSLEEYRINRANGRHDGNGGGGNRGNAPTPVRERIYDLLFEKSGTGAPGVRLTLTAYLDCLGQRYMHGDKLSVLAHRVASCPLLLANNTASGVYAREIHRLTRQCQACMTGENSDTIILGPCPAKDCGTILTAPDDAVTVTCPHCRNTIPVSLMRIMQRQRILNSPVTGTARQLRRTLQDSGIRVNANTMYSWIHRGVLRPAKHQPGKGKPVYRLCDVYALATRAQQQQQAEEGETE</sequence>
<reference evidence="1 2" key="1">
    <citation type="submission" date="2019-09" db="EMBL/GenBank/DDBJ databases">
        <title>Characterization of the phylogenetic diversity of two novel species belonging to the genus Bifidobacterium: Bifidobacterium cebidarum sp. nov. and Bifidobacterium leontopitheci sp. nov.</title>
        <authorList>
            <person name="Lugli G.A."/>
            <person name="Duranti S."/>
            <person name="Milani C."/>
            <person name="Turroni F."/>
            <person name="Ventura M."/>
        </authorList>
    </citation>
    <scope>NUCLEOTIDE SEQUENCE [LARGE SCALE GENOMIC DNA]</scope>
    <source>
        <strain evidence="1 2">DSM 100238</strain>
    </source>
</reference>
<keyword evidence="2" id="KW-1185">Reference proteome</keyword>
<dbReference type="OrthoDB" id="3234010at2"/>
<organism evidence="1 2">
    <name type="scientific">Bifidobacterium apri</name>
    <dbReference type="NCBI Taxonomy" id="1769423"/>
    <lineage>
        <taxon>Bacteria</taxon>
        <taxon>Bacillati</taxon>
        <taxon>Actinomycetota</taxon>
        <taxon>Actinomycetes</taxon>
        <taxon>Bifidobacteriales</taxon>
        <taxon>Bifidobacteriaceae</taxon>
        <taxon>Bifidobacterium</taxon>
    </lineage>
</organism>
<dbReference type="Proteomes" id="UP000440041">
    <property type="component" value="Unassembled WGS sequence"/>
</dbReference>
<dbReference type="EMBL" id="WBSO01000025">
    <property type="protein sequence ID" value="KAB8292070.1"/>
    <property type="molecule type" value="Genomic_DNA"/>
</dbReference>
<dbReference type="RefSeq" id="WP_152356323.1">
    <property type="nucleotide sequence ID" value="NZ_JBHLXF010000001.1"/>
</dbReference>
<evidence type="ECO:0008006" key="3">
    <source>
        <dbReference type="Google" id="ProtNLM"/>
    </source>
</evidence>
<name>A0A6A2VD54_9BIFI</name>
<comment type="caution">
    <text evidence="1">The sequence shown here is derived from an EMBL/GenBank/DDBJ whole genome shotgun (WGS) entry which is preliminary data.</text>
</comment>
<protein>
    <recommendedName>
        <fullName evidence="3">PhnA protein</fullName>
    </recommendedName>
</protein>
<evidence type="ECO:0000313" key="1">
    <source>
        <dbReference type="EMBL" id="KAB8292070.1"/>
    </source>
</evidence>
<proteinExistence type="predicted"/>